<dbReference type="Gene3D" id="3.40.50.720">
    <property type="entry name" value="NAD(P)-binding Rossmann-like Domain"/>
    <property type="match status" value="1"/>
</dbReference>
<accession>A0A1I1WM08</accession>
<dbReference type="PANTHER" id="PTHR44196:SF2">
    <property type="entry name" value="SHORT-CHAIN DEHYDROGENASE-RELATED"/>
    <property type="match status" value="1"/>
</dbReference>
<dbReference type="InterPro" id="IPR036291">
    <property type="entry name" value="NAD(P)-bd_dom_sf"/>
</dbReference>
<dbReference type="EMBL" id="FOMX01000006">
    <property type="protein sequence ID" value="SFD95428.1"/>
    <property type="molecule type" value="Genomic_DNA"/>
</dbReference>
<proteinExistence type="inferred from homology"/>
<dbReference type="PIRSF" id="PIRSF000126">
    <property type="entry name" value="11-beta-HSD1"/>
    <property type="match status" value="1"/>
</dbReference>
<organism evidence="5 6">
    <name type="scientific">Nannocystis exedens</name>
    <dbReference type="NCBI Taxonomy" id="54"/>
    <lineage>
        <taxon>Bacteria</taxon>
        <taxon>Pseudomonadati</taxon>
        <taxon>Myxococcota</taxon>
        <taxon>Polyangia</taxon>
        <taxon>Nannocystales</taxon>
        <taxon>Nannocystaceae</taxon>
        <taxon>Nannocystis</taxon>
    </lineage>
</organism>
<reference evidence="6" key="1">
    <citation type="submission" date="2016-10" db="EMBL/GenBank/DDBJ databases">
        <authorList>
            <person name="Varghese N."/>
            <person name="Submissions S."/>
        </authorList>
    </citation>
    <scope>NUCLEOTIDE SEQUENCE [LARGE SCALE GENOMIC DNA]</scope>
    <source>
        <strain evidence="6">ATCC 25963</strain>
    </source>
</reference>
<dbReference type="RefSeq" id="WP_096326181.1">
    <property type="nucleotide sequence ID" value="NZ_FOMX01000006.1"/>
</dbReference>
<feature type="domain" description="Ketoreductase" evidence="4">
    <location>
        <begin position="7"/>
        <end position="173"/>
    </location>
</feature>
<dbReference type="Pfam" id="PF00106">
    <property type="entry name" value="adh_short"/>
    <property type="match status" value="1"/>
</dbReference>
<evidence type="ECO:0000259" key="4">
    <source>
        <dbReference type="SMART" id="SM00822"/>
    </source>
</evidence>
<evidence type="ECO:0000256" key="1">
    <source>
        <dbReference type="ARBA" id="ARBA00006484"/>
    </source>
</evidence>
<evidence type="ECO:0000256" key="2">
    <source>
        <dbReference type="ARBA" id="ARBA00023002"/>
    </source>
</evidence>
<protein>
    <recommendedName>
        <fullName evidence="4">Ketoreductase domain-containing protein</fullName>
    </recommendedName>
</protein>
<dbReference type="GO" id="GO:0016020">
    <property type="term" value="C:membrane"/>
    <property type="evidence" value="ECO:0007669"/>
    <property type="project" value="TreeGrafter"/>
</dbReference>
<name>A0A1I1WM08_9BACT</name>
<dbReference type="Proteomes" id="UP000199400">
    <property type="component" value="Unassembled WGS sequence"/>
</dbReference>
<dbReference type="CDD" id="cd05233">
    <property type="entry name" value="SDR_c"/>
    <property type="match status" value="1"/>
</dbReference>
<dbReference type="InterPro" id="IPR002347">
    <property type="entry name" value="SDR_fam"/>
</dbReference>
<dbReference type="SUPFAM" id="SSF51735">
    <property type="entry name" value="NAD(P)-binding Rossmann-fold domains"/>
    <property type="match status" value="1"/>
</dbReference>
<evidence type="ECO:0000313" key="6">
    <source>
        <dbReference type="Proteomes" id="UP000199400"/>
    </source>
</evidence>
<dbReference type="PANTHER" id="PTHR44196">
    <property type="entry name" value="DEHYDROGENASE/REDUCTASE SDR FAMILY MEMBER 7B"/>
    <property type="match status" value="1"/>
</dbReference>
<evidence type="ECO:0000256" key="3">
    <source>
        <dbReference type="RuleBase" id="RU000363"/>
    </source>
</evidence>
<keyword evidence="6" id="KW-1185">Reference proteome</keyword>
<keyword evidence="2" id="KW-0560">Oxidoreductase</keyword>
<gene>
    <name evidence="5" type="ORF">SAMN02745121_02434</name>
</gene>
<dbReference type="GO" id="GO:0016491">
    <property type="term" value="F:oxidoreductase activity"/>
    <property type="evidence" value="ECO:0007669"/>
    <property type="project" value="UniProtKB-KW"/>
</dbReference>
<dbReference type="PRINTS" id="PR00081">
    <property type="entry name" value="GDHRDH"/>
</dbReference>
<dbReference type="AlphaFoldDB" id="A0A1I1WM08"/>
<dbReference type="SMART" id="SM00822">
    <property type="entry name" value="PKS_KR"/>
    <property type="match status" value="1"/>
</dbReference>
<comment type="similarity">
    <text evidence="1 3">Belongs to the short-chain dehydrogenases/reductases (SDR) family.</text>
</comment>
<sequence length="271" mass="28806">MYDFTGKTVVVTGGSMGIGAAFARELARLGARLVLVARSEEKLRALAAELAAGHGVRVDVIAEDLARPGAAARVHAAVQALGLEVDVLINNAGFATYGAFTTVDLATQREEIDLNVGALVELTYLFLPDIERRRGGVIQVASTAAFQAVPYMAVYAASKAFVLSFSEALWAEYRGRGVRVLALCPGATDTPFFARAGEAAAFGKKAAAEDVVRLGLKAFAADRSHVVHGLSNYVTALSSRWFTREFVARLSGRLMRPKPARELHATGATQP</sequence>
<evidence type="ECO:0000313" key="5">
    <source>
        <dbReference type="EMBL" id="SFD95428.1"/>
    </source>
</evidence>
<dbReference type="PRINTS" id="PR00080">
    <property type="entry name" value="SDRFAMILY"/>
</dbReference>
<dbReference type="STRING" id="54.SAMN02745121_02434"/>
<dbReference type="InterPro" id="IPR057326">
    <property type="entry name" value="KR_dom"/>
</dbReference>
<dbReference type="OrthoDB" id="9789083at2"/>